<accession>A0A543GA15</accession>
<protein>
    <recommendedName>
        <fullName evidence="1">non-specific serine/threonine protein kinase</fullName>
        <ecNumber evidence="1">2.7.11.1</ecNumber>
    </recommendedName>
</protein>
<dbReference type="Proteomes" id="UP000319818">
    <property type="component" value="Unassembled WGS sequence"/>
</dbReference>
<dbReference type="InterPro" id="IPR011009">
    <property type="entry name" value="Kinase-like_dom_sf"/>
</dbReference>
<keyword evidence="8" id="KW-0812">Transmembrane</keyword>
<keyword evidence="6 7" id="KW-0067">ATP-binding</keyword>
<feature type="transmembrane region" description="Helical" evidence="8">
    <location>
        <begin position="310"/>
        <end position="328"/>
    </location>
</feature>
<keyword evidence="5 10" id="KW-0418">Kinase</keyword>
<evidence type="ECO:0000313" key="11">
    <source>
        <dbReference type="Proteomes" id="UP000319818"/>
    </source>
</evidence>
<keyword evidence="3" id="KW-0808">Transferase</keyword>
<dbReference type="PANTHER" id="PTHR43289">
    <property type="entry name" value="MITOGEN-ACTIVATED PROTEIN KINASE KINASE KINASE 20-RELATED"/>
    <property type="match status" value="1"/>
</dbReference>
<proteinExistence type="predicted"/>
<name>A0A543GA15_9PSEU</name>
<feature type="binding site" evidence="7">
    <location>
        <position position="43"/>
    </location>
    <ligand>
        <name>ATP</name>
        <dbReference type="ChEBI" id="CHEBI:30616"/>
    </ligand>
</feature>
<gene>
    <name evidence="10" type="ORF">FB388_0271</name>
</gene>
<sequence length="631" mass="65258">MNVEEGPAAVAGRYRLREVIGSGGMGTVWRAEDEVLGREVAVKRVRLGALPPADAALARERTMREARIAAALHHPHVVSIFDVVLEDGEPWLILEYVPSRSLGSILQQRGALHPPDVAAIGAQVASALAAAHEAGVVHRDVKPDNILVADRPAPGGTWPLVKLTDFGISHAATAPVLTATEVLTGTPAYFAPETARGEGTDARTDVYSLGASLYAAVEGHPPFGTDPGNVLALLARIARGQAPPPRKAGHLTHLLCGLIAGDPGHRPTALQAHHALLHAASPPRPGTPAFVVPGPGGAVPVGRPRRRRRLVAAVAGVLAVVAAAIIAVEVAGNRTGDGTPLPRSEPVVAADAGAPPVTIDDPQTADPCSVVDTTALSAYGSAQVHRNNTQFAGCRVDIVRPDSSVFFGLAFRGPAELVRPPGLPREKLDGRDVYRSPLTDSCWRRIVLSQLNAVDIFVNVDDGGPADDLCEIAEAGSRAAVAAVADGEIGTRARLDETTTLGGTSSCGLLQPADLTAVPGLRSPVPGVGDWECTWDDGAPTPTLVDVTFFLGHPLGEPDGTPIEVAGHPGAALATEDGCSVRFVQRNYTDGSTPYVESVVVRLAGPNRGANPCGTVTALAAAAARKLPPPT</sequence>
<dbReference type="PROSITE" id="PS50011">
    <property type="entry name" value="PROTEIN_KINASE_DOM"/>
    <property type="match status" value="1"/>
</dbReference>
<dbReference type="EMBL" id="VFPH01000001">
    <property type="protein sequence ID" value="TQM42933.1"/>
    <property type="molecule type" value="Genomic_DNA"/>
</dbReference>
<evidence type="ECO:0000259" key="9">
    <source>
        <dbReference type="PROSITE" id="PS50011"/>
    </source>
</evidence>
<keyword evidence="11" id="KW-1185">Reference proteome</keyword>
<dbReference type="InterPro" id="IPR017441">
    <property type="entry name" value="Protein_kinase_ATP_BS"/>
</dbReference>
<evidence type="ECO:0000256" key="7">
    <source>
        <dbReference type="PROSITE-ProRule" id="PRU10141"/>
    </source>
</evidence>
<keyword evidence="2 10" id="KW-0723">Serine/threonine-protein kinase</keyword>
<feature type="domain" description="Protein kinase" evidence="9">
    <location>
        <begin position="14"/>
        <end position="277"/>
    </location>
</feature>
<keyword evidence="4 7" id="KW-0547">Nucleotide-binding</keyword>
<evidence type="ECO:0000256" key="5">
    <source>
        <dbReference type="ARBA" id="ARBA00022777"/>
    </source>
</evidence>
<dbReference type="SUPFAM" id="SSF56112">
    <property type="entry name" value="Protein kinase-like (PK-like)"/>
    <property type="match status" value="1"/>
</dbReference>
<dbReference type="GO" id="GO:0004674">
    <property type="term" value="F:protein serine/threonine kinase activity"/>
    <property type="evidence" value="ECO:0007669"/>
    <property type="project" value="UniProtKB-KW"/>
</dbReference>
<keyword evidence="8" id="KW-0472">Membrane</keyword>
<dbReference type="Gene3D" id="3.30.200.20">
    <property type="entry name" value="Phosphorylase Kinase, domain 1"/>
    <property type="match status" value="1"/>
</dbReference>
<dbReference type="PANTHER" id="PTHR43289:SF6">
    <property type="entry name" value="SERINE_THREONINE-PROTEIN KINASE NEKL-3"/>
    <property type="match status" value="1"/>
</dbReference>
<dbReference type="SMART" id="SM00220">
    <property type="entry name" value="S_TKc"/>
    <property type="match status" value="1"/>
</dbReference>
<dbReference type="OrthoDB" id="9762169at2"/>
<evidence type="ECO:0000256" key="6">
    <source>
        <dbReference type="ARBA" id="ARBA00022840"/>
    </source>
</evidence>
<dbReference type="Gene3D" id="1.10.510.10">
    <property type="entry name" value="Transferase(Phosphotransferase) domain 1"/>
    <property type="match status" value="1"/>
</dbReference>
<evidence type="ECO:0000256" key="3">
    <source>
        <dbReference type="ARBA" id="ARBA00022679"/>
    </source>
</evidence>
<dbReference type="PROSITE" id="PS00107">
    <property type="entry name" value="PROTEIN_KINASE_ATP"/>
    <property type="match status" value="1"/>
</dbReference>
<dbReference type="Pfam" id="PF00069">
    <property type="entry name" value="Pkinase"/>
    <property type="match status" value="1"/>
</dbReference>
<reference evidence="10 11" key="1">
    <citation type="submission" date="2019-06" db="EMBL/GenBank/DDBJ databases">
        <title>Sequencing the genomes of 1000 actinobacteria strains.</title>
        <authorList>
            <person name="Klenk H.-P."/>
        </authorList>
    </citation>
    <scope>NUCLEOTIDE SEQUENCE [LARGE SCALE GENOMIC DNA]</scope>
    <source>
        <strain evidence="10 11">DSM 45511</strain>
    </source>
</reference>
<evidence type="ECO:0000256" key="8">
    <source>
        <dbReference type="SAM" id="Phobius"/>
    </source>
</evidence>
<dbReference type="InterPro" id="IPR000719">
    <property type="entry name" value="Prot_kinase_dom"/>
</dbReference>
<dbReference type="CDD" id="cd14014">
    <property type="entry name" value="STKc_PknB_like"/>
    <property type="match status" value="1"/>
</dbReference>
<evidence type="ECO:0000256" key="4">
    <source>
        <dbReference type="ARBA" id="ARBA00022741"/>
    </source>
</evidence>
<keyword evidence="8" id="KW-1133">Transmembrane helix</keyword>
<evidence type="ECO:0000256" key="1">
    <source>
        <dbReference type="ARBA" id="ARBA00012513"/>
    </source>
</evidence>
<dbReference type="GO" id="GO:0005524">
    <property type="term" value="F:ATP binding"/>
    <property type="evidence" value="ECO:0007669"/>
    <property type="project" value="UniProtKB-UniRule"/>
</dbReference>
<comment type="caution">
    <text evidence="10">The sequence shown here is derived from an EMBL/GenBank/DDBJ whole genome shotgun (WGS) entry which is preliminary data.</text>
</comment>
<dbReference type="PROSITE" id="PS00108">
    <property type="entry name" value="PROTEIN_KINASE_ST"/>
    <property type="match status" value="1"/>
</dbReference>
<dbReference type="RefSeq" id="WP_142095783.1">
    <property type="nucleotide sequence ID" value="NZ_VFPH01000001.1"/>
</dbReference>
<dbReference type="InterPro" id="IPR008271">
    <property type="entry name" value="Ser/Thr_kinase_AS"/>
</dbReference>
<organism evidence="10 11">
    <name type="scientific">Pseudonocardia cypriaca</name>
    <dbReference type="NCBI Taxonomy" id="882449"/>
    <lineage>
        <taxon>Bacteria</taxon>
        <taxon>Bacillati</taxon>
        <taxon>Actinomycetota</taxon>
        <taxon>Actinomycetes</taxon>
        <taxon>Pseudonocardiales</taxon>
        <taxon>Pseudonocardiaceae</taxon>
        <taxon>Pseudonocardia</taxon>
    </lineage>
</organism>
<dbReference type="AlphaFoldDB" id="A0A543GA15"/>
<evidence type="ECO:0000313" key="10">
    <source>
        <dbReference type="EMBL" id="TQM42933.1"/>
    </source>
</evidence>
<evidence type="ECO:0000256" key="2">
    <source>
        <dbReference type="ARBA" id="ARBA00022527"/>
    </source>
</evidence>
<dbReference type="EC" id="2.7.11.1" evidence="1"/>